<dbReference type="AlphaFoldDB" id="A0A2G5EQV0"/>
<feature type="chain" id="PRO_5013680298" description="Epidermal patterning factor-like protein" evidence="7">
    <location>
        <begin position="38"/>
        <end position="150"/>
    </location>
</feature>
<evidence type="ECO:0000256" key="7">
    <source>
        <dbReference type="SAM" id="SignalP"/>
    </source>
</evidence>
<dbReference type="PANTHER" id="PTHR33109">
    <property type="entry name" value="EPIDERMAL PATTERNING FACTOR-LIKE PROTEIN 4"/>
    <property type="match status" value="1"/>
</dbReference>
<keyword evidence="5" id="KW-1015">Disulfide bond</keyword>
<sequence>MEKKRSRKHFLSRMPYLFSTCLFSLCVLLLLLFCCTATHLDTRSSALETSNVYIQGIENTMEKNGENQEEISNSRSVLKQRNWLRLQTMRVSSRRHLNGLGSYPPRCKSKCGKCTPCKPVHVPVPPGTSEPTEYYPEAWRCKCGNKLYMP</sequence>
<reference evidence="8 9" key="1">
    <citation type="submission" date="2017-09" db="EMBL/GenBank/DDBJ databases">
        <title>WGS assembly of Aquilegia coerulea Goldsmith.</title>
        <authorList>
            <person name="Hodges S."/>
            <person name="Kramer E."/>
            <person name="Nordborg M."/>
            <person name="Tomkins J."/>
            <person name="Borevitz J."/>
            <person name="Derieg N."/>
            <person name="Yan J."/>
            <person name="Mihaltcheva S."/>
            <person name="Hayes R.D."/>
            <person name="Rokhsar D."/>
        </authorList>
    </citation>
    <scope>NUCLEOTIDE SEQUENCE [LARGE SCALE GENOMIC DNA]</scope>
    <source>
        <strain evidence="9">cv. Goldsmith</strain>
    </source>
</reference>
<name>A0A2G5EQV0_AQUCA</name>
<gene>
    <name evidence="8" type="ORF">AQUCO_00500153v1</name>
</gene>
<organism evidence="8 9">
    <name type="scientific">Aquilegia coerulea</name>
    <name type="common">Rocky mountain columbine</name>
    <dbReference type="NCBI Taxonomy" id="218851"/>
    <lineage>
        <taxon>Eukaryota</taxon>
        <taxon>Viridiplantae</taxon>
        <taxon>Streptophyta</taxon>
        <taxon>Embryophyta</taxon>
        <taxon>Tracheophyta</taxon>
        <taxon>Spermatophyta</taxon>
        <taxon>Magnoliopsida</taxon>
        <taxon>Ranunculales</taxon>
        <taxon>Ranunculaceae</taxon>
        <taxon>Thalictroideae</taxon>
        <taxon>Aquilegia</taxon>
    </lineage>
</organism>
<comment type="similarity">
    <text evidence="2 6">Belongs to the plant cysteine rich small secretory peptide family. Epidermal patterning factor subfamily.</text>
</comment>
<accession>A0A2G5EQV0</accession>
<evidence type="ECO:0000256" key="2">
    <source>
        <dbReference type="ARBA" id="ARBA00008127"/>
    </source>
</evidence>
<keyword evidence="9" id="KW-1185">Reference proteome</keyword>
<dbReference type="InParanoid" id="A0A2G5EQV0"/>
<evidence type="ECO:0000256" key="1">
    <source>
        <dbReference type="ARBA" id="ARBA00004613"/>
    </source>
</evidence>
<dbReference type="Proteomes" id="UP000230069">
    <property type="component" value="Unassembled WGS sequence"/>
</dbReference>
<comment type="function">
    <text evidence="6">Controls stomatal patterning.</text>
</comment>
<evidence type="ECO:0000256" key="3">
    <source>
        <dbReference type="ARBA" id="ARBA00022525"/>
    </source>
</evidence>
<evidence type="ECO:0000256" key="4">
    <source>
        <dbReference type="ARBA" id="ARBA00022729"/>
    </source>
</evidence>
<keyword evidence="3 6" id="KW-0964">Secreted</keyword>
<proteinExistence type="inferred from homology"/>
<dbReference type="FunCoup" id="A0A2G5EQV0">
    <property type="interactions" value="1"/>
</dbReference>
<dbReference type="OrthoDB" id="1937916at2759"/>
<dbReference type="GO" id="GO:0010052">
    <property type="term" value="P:guard cell differentiation"/>
    <property type="evidence" value="ECO:0007669"/>
    <property type="project" value="UniProtKB-UniRule"/>
</dbReference>
<evidence type="ECO:0000313" key="8">
    <source>
        <dbReference type="EMBL" id="PIA58027.1"/>
    </source>
</evidence>
<dbReference type="PANTHER" id="PTHR33109:SF4">
    <property type="entry name" value="EPIDERMAL PATTERNING FACTOR-LIKE PROTEIN 6"/>
    <property type="match status" value="1"/>
</dbReference>
<evidence type="ECO:0000313" key="9">
    <source>
        <dbReference type="Proteomes" id="UP000230069"/>
    </source>
</evidence>
<dbReference type="InterPro" id="IPR039455">
    <property type="entry name" value="EPFL"/>
</dbReference>
<evidence type="ECO:0000256" key="5">
    <source>
        <dbReference type="ARBA" id="ARBA00023157"/>
    </source>
</evidence>
<evidence type="ECO:0000256" key="6">
    <source>
        <dbReference type="RuleBase" id="RU367102"/>
    </source>
</evidence>
<keyword evidence="6" id="KW-0217">Developmental protein</keyword>
<keyword evidence="4 7" id="KW-0732">Signal</keyword>
<dbReference type="EMBL" id="KZ305022">
    <property type="protein sequence ID" value="PIA58027.1"/>
    <property type="molecule type" value="Genomic_DNA"/>
</dbReference>
<comment type="subcellular location">
    <subcellularLocation>
        <location evidence="1 6">Secreted</location>
    </subcellularLocation>
</comment>
<dbReference type="GO" id="GO:0005576">
    <property type="term" value="C:extracellular region"/>
    <property type="evidence" value="ECO:0007669"/>
    <property type="project" value="UniProtKB-SubCell"/>
</dbReference>
<dbReference type="STRING" id="218851.A0A2G5EQV0"/>
<protein>
    <recommendedName>
        <fullName evidence="6">Epidermal patterning factor-like protein</fullName>
    </recommendedName>
</protein>
<feature type="signal peptide" evidence="7">
    <location>
        <begin position="1"/>
        <end position="37"/>
    </location>
</feature>
<dbReference type="Pfam" id="PF17181">
    <property type="entry name" value="EPF"/>
    <property type="match status" value="1"/>
</dbReference>